<evidence type="ECO:0000256" key="7">
    <source>
        <dbReference type="SAM" id="Phobius"/>
    </source>
</evidence>
<evidence type="ECO:0000256" key="6">
    <source>
        <dbReference type="ARBA" id="ARBA00023136"/>
    </source>
</evidence>
<keyword evidence="6 7" id="KW-0472">Membrane</keyword>
<organism evidence="8 9">
    <name type="scientific">Texcoconibacillus texcoconensis</name>
    <dbReference type="NCBI Taxonomy" id="1095777"/>
    <lineage>
        <taxon>Bacteria</taxon>
        <taxon>Bacillati</taxon>
        <taxon>Bacillota</taxon>
        <taxon>Bacilli</taxon>
        <taxon>Bacillales</taxon>
        <taxon>Bacillaceae</taxon>
        <taxon>Texcoconibacillus</taxon>
    </lineage>
</organism>
<feature type="transmembrane region" description="Helical" evidence="7">
    <location>
        <begin position="342"/>
        <end position="364"/>
    </location>
</feature>
<protein>
    <submittedName>
        <fullName evidence="8">Uracil permease</fullName>
    </submittedName>
</protein>
<dbReference type="NCBIfam" id="TIGR00801">
    <property type="entry name" value="ncs2"/>
    <property type="match status" value="1"/>
</dbReference>
<evidence type="ECO:0000256" key="4">
    <source>
        <dbReference type="ARBA" id="ARBA00022692"/>
    </source>
</evidence>
<keyword evidence="5 7" id="KW-1133">Transmembrane helix</keyword>
<feature type="transmembrane region" description="Helical" evidence="7">
    <location>
        <begin position="400"/>
        <end position="417"/>
    </location>
</feature>
<comment type="subcellular location">
    <subcellularLocation>
        <location evidence="1">Membrane</location>
        <topology evidence="1">Multi-pass membrane protein</topology>
    </subcellularLocation>
</comment>
<keyword evidence="9" id="KW-1185">Reference proteome</keyword>
<dbReference type="GO" id="GO:0042907">
    <property type="term" value="F:xanthine transmembrane transporter activity"/>
    <property type="evidence" value="ECO:0007669"/>
    <property type="project" value="TreeGrafter"/>
</dbReference>
<dbReference type="GO" id="GO:0005886">
    <property type="term" value="C:plasma membrane"/>
    <property type="evidence" value="ECO:0007669"/>
    <property type="project" value="UniProtKB-ARBA"/>
</dbReference>
<dbReference type="EMBL" id="JACHHB010000001">
    <property type="protein sequence ID" value="MBB5172149.1"/>
    <property type="molecule type" value="Genomic_DNA"/>
</dbReference>
<dbReference type="InterPro" id="IPR006042">
    <property type="entry name" value="Xan_ur_permease"/>
</dbReference>
<evidence type="ECO:0000256" key="2">
    <source>
        <dbReference type="ARBA" id="ARBA00008821"/>
    </source>
</evidence>
<dbReference type="Pfam" id="PF00860">
    <property type="entry name" value="Xan_ur_permease"/>
    <property type="match status" value="1"/>
</dbReference>
<gene>
    <name evidence="8" type="ORF">HNQ41_000289</name>
</gene>
<feature type="transmembrane region" description="Helical" evidence="7">
    <location>
        <begin position="119"/>
        <end position="140"/>
    </location>
</feature>
<dbReference type="PANTHER" id="PTHR42810">
    <property type="entry name" value="PURINE PERMEASE C1399.01C-RELATED"/>
    <property type="match status" value="1"/>
</dbReference>
<evidence type="ECO:0000313" key="8">
    <source>
        <dbReference type="EMBL" id="MBB5172149.1"/>
    </source>
</evidence>
<feature type="transmembrane region" description="Helical" evidence="7">
    <location>
        <begin position="376"/>
        <end position="394"/>
    </location>
</feature>
<feature type="transmembrane region" description="Helical" evidence="7">
    <location>
        <begin position="160"/>
        <end position="180"/>
    </location>
</feature>
<feature type="transmembrane region" description="Helical" evidence="7">
    <location>
        <begin position="20"/>
        <end position="41"/>
    </location>
</feature>
<feature type="transmembrane region" description="Helical" evidence="7">
    <location>
        <begin position="94"/>
        <end position="112"/>
    </location>
</feature>
<evidence type="ECO:0000256" key="3">
    <source>
        <dbReference type="ARBA" id="ARBA00022448"/>
    </source>
</evidence>
<comment type="caution">
    <text evidence="8">The sequence shown here is derived from an EMBL/GenBank/DDBJ whole genome shotgun (WGS) entry which is preliminary data.</text>
</comment>
<evidence type="ECO:0000256" key="1">
    <source>
        <dbReference type="ARBA" id="ARBA00004141"/>
    </source>
</evidence>
<accession>A0A840QLA6</accession>
<proteinExistence type="inferred from homology"/>
<dbReference type="InterPro" id="IPR006043">
    <property type="entry name" value="NCS2"/>
</dbReference>
<dbReference type="PANTHER" id="PTHR42810:SF2">
    <property type="entry name" value="PURINE PERMEASE C1399.01C-RELATED"/>
    <property type="match status" value="1"/>
</dbReference>
<evidence type="ECO:0000313" key="9">
    <source>
        <dbReference type="Proteomes" id="UP000551878"/>
    </source>
</evidence>
<feature type="transmembrane region" description="Helical" evidence="7">
    <location>
        <begin position="47"/>
        <end position="63"/>
    </location>
</feature>
<dbReference type="AlphaFoldDB" id="A0A840QLA6"/>
<name>A0A840QLA6_9BACI</name>
<feature type="transmembrane region" description="Helical" evidence="7">
    <location>
        <begin position="70"/>
        <end position="88"/>
    </location>
</feature>
<sequence length="443" mass="46990">MSQFTNKQVGVKEVPRFDKWVMLSIQHLFAMFGATILVPLLVELPPAVALVSSGLGTLAYLIVTRGQIPAYLGSSFAFIAPLIAAMTVGGPEGAMIGSFVAGIVYGAVALTIRFTGVQWLMNLLPPIVVGPVIMVIGLGLATTAIDMAMFVPGTDAEFSWVHFSTALVTLAITVIAAAFLRGFFGLIPILIGIIGGYTYAAIQGLVDFTGVQEAAWIQVPDFIIPFATYTPQFHWEIVWIMVPIALVTISEHIGDQMVLSKVVEKNFIKKPGLHRSLFGDGVATVISSLLGGPPNTTYGENVGVVSLTRVFSVWVIAGAALFAVAFGFIGKITELIAATPDAVMGGVSILLFGIIASNGMRMLIDNQIDLGIKRNMIIASVILVIGIGGAFIPIGEDVEIAGMALAAIIGVILNMILPGREKDITSGKLFDADEHDRKNHKIV</sequence>
<feature type="transmembrane region" description="Helical" evidence="7">
    <location>
        <begin position="310"/>
        <end position="330"/>
    </location>
</feature>
<keyword evidence="4 7" id="KW-0812">Transmembrane</keyword>
<evidence type="ECO:0000256" key="5">
    <source>
        <dbReference type="ARBA" id="ARBA00022989"/>
    </source>
</evidence>
<reference evidence="8 9" key="1">
    <citation type="submission" date="2020-08" db="EMBL/GenBank/DDBJ databases">
        <title>Genomic Encyclopedia of Type Strains, Phase IV (KMG-IV): sequencing the most valuable type-strain genomes for metagenomic binning, comparative biology and taxonomic classification.</title>
        <authorList>
            <person name="Goeker M."/>
        </authorList>
    </citation>
    <scope>NUCLEOTIDE SEQUENCE [LARGE SCALE GENOMIC DNA]</scope>
    <source>
        <strain evidence="8 9">DSM 24696</strain>
    </source>
</reference>
<dbReference type="RefSeq" id="WP_281393729.1">
    <property type="nucleotide sequence ID" value="NZ_JACHHB010000001.1"/>
</dbReference>
<comment type="similarity">
    <text evidence="2">Belongs to the nucleobase:cation symporter-2 (NCS2) (TC 2.A.40) family.</text>
</comment>
<dbReference type="Proteomes" id="UP000551878">
    <property type="component" value="Unassembled WGS sequence"/>
</dbReference>
<keyword evidence="3" id="KW-0813">Transport</keyword>